<name>A0A8S5LXQ6_9CAUD</name>
<proteinExistence type="predicted"/>
<protein>
    <submittedName>
        <fullName evidence="2">Minor capsid protein</fullName>
    </submittedName>
</protein>
<evidence type="ECO:0000256" key="1">
    <source>
        <dbReference type="SAM" id="MobiDB-lite"/>
    </source>
</evidence>
<reference evidence="2" key="1">
    <citation type="journal article" date="2021" name="Proc. Natl. Acad. Sci. U.S.A.">
        <title>A Catalog of Tens of Thousands of Viruses from Human Metagenomes Reveals Hidden Associations with Chronic Diseases.</title>
        <authorList>
            <person name="Tisza M.J."/>
            <person name="Buck C.B."/>
        </authorList>
    </citation>
    <scope>NUCLEOTIDE SEQUENCE</scope>
    <source>
        <strain evidence="2">CtZPw9</strain>
    </source>
</reference>
<sequence length="281" mass="31330">MTPEEYAQNLQDDLTQIEAEHTQPLIIAAHQNHQNLTATLASITTLGTLTPRHTRRKQERDALTTYATTLATIQTATNQAAQTAATQATTTTHHHLQNYTTQTLPPPPATPAPEKIKLTGFKTKITQIATAITLGINLATQQASRHTTQTLTQNIQTEGWQWVAQLDKRTCRSCIMHHGEKHLSGELHSHPNCRCVMAPLLSRYPDITARNSGREWFDSLDFDSQVEAIAGVASSPQGMEVVRGLADGSIAWSDLSRRARWYDGSMYWTQRNLSDILSRRK</sequence>
<feature type="region of interest" description="Disordered" evidence="1">
    <location>
        <begin position="84"/>
        <end position="112"/>
    </location>
</feature>
<accession>A0A8S5LXQ6</accession>
<dbReference type="EMBL" id="BK014765">
    <property type="protein sequence ID" value="DAD74817.1"/>
    <property type="molecule type" value="Genomic_DNA"/>
</dbReference>
<evidence type="ECO:0000313" key="2">
    <source>
        <dbReference type="EMBL" id="DAD74817.1"/>
    </source>
</evidence>
<organism evidence="2">
    <name type="scientific">Siphoviridae sp. ctZPw9</name>
    <dbReference type="NCBI Taxonomy" id="2826383"/>
    <lineage>
        <taxon>Viruses</taxon>
        <taxon>Duplodnaviria</taxon>
        <taxon>Heunggongvirae</taxon>
        <taxon>Uroviricota</taxon>
        <taxon>Caudoviricetes</taxon>
    </lineage>
</organism>